<feature type="region of interest" description="Disordered" evidence="1">
    <location>
        <begin position="2008"/>
        <end position="2048"/>
    </location>
</feature>
<dbReference type="Pfam" id="PF14288">
    <property type="entry name" value="FKS1_dom1"/>
    <property type="match status" value="1"/>
</dbReference>
<comment type="caution">
    <text evidence="5">The sequence shown here is derived from an EMBL/GenBank/DDBJ whole genome shotgun (WGS) entry which is preliminary data.</text>
</comment>
<feature type="compositionally biased region" description="Pro residues" evidence="1">
    <location>
        <begin position="2400"/>
        <end position="2410"/>
    </location>
</feature>
<feature type="compositionally biased region" description="Basic and acidic residues" evidence="1">
    <location>
        <begin position="2292"/>
        <end position="2316"/>
    </location>
</feature>
<dbReference type="GO" id="GO:0005886">
    <property type="term" value="C:plasma membrane"/>
    <property type="evidence" value="ECO:0007669"/>
    <property type="project" value="TreeGrafter"/>
</dbReference>
<sequence>MEFARLHMMMKTMLWMVVVLPFFEASAAQAADFVCQVPDVTDEELMILRNRNCMLVRESIRAFSGGTDGVVSCTSGDMFSCHINASASREGMTEWDKKAEGALVYCKQSQKALDDGSYGDLRQATNLAINAYGSVMLEGHQCCTLMDPPYCVEMTYRSHDFCTPLLFLLFVLLFAFVAFKSCLNWLRQVRKKETEEAPMPKQTNQGAPQSAVDLERKLMAIWSASCLAGKGDASKELPHASEWGKAAASLFASLASQFDFQADSVCCQFEHLVSLWRSHACVVTDRAIQDEIDEKGALAFNKAIHHVAKVAEETVLKDALEDLHRDLTEGFHQWRKRLASYEEAEVPTQRERRHRGLLAAAKDDSAMQLVEISVYLLVWGEAGNVRFMPELLYFIMDLAIAAEGRGGLVYERVGKGTSGLYLSKVIRPVYNVVFEEWYKTVEIDKGGRDKKTLHDKFSRFLPADTANYDDWDELFCSPSRLVENLVLDDGTRLFDLPHGQRFTALTRVNWRSTLAAKRTKTHREVHSLWGVYASIHRVVLLHVVLFLVLLFMAAEQDVTDLSPSVLGRTRAERFAVIGLLVPVHGLTWNIARWEAAVFKAVVGTDARCSLCSSGSGGKCRGHMLVLVSQYDPGSHMALLQGLLVLALLQPTDSACFKNVACSACISEVFDGGSCMWYSPPTLPGIGSCVAGQLGYKPPIPFSGQVATDSYGQWGMTMPDGQNASFSAFDLDRLSEESCYTTSCTYQGQCDVGYWATENKPCYGDDTYPEWRVLKCCRQQRNIDGYLRGFEALSGVIQGQLFYAACCAPCYPGQVNSGCNAYRPGTCEACASGRFNAVGLPGSTCEACQGCPAGQTRQGCGPSTAGRCDACEAGKFKLDAVASAASHLWNAACQACAPCSDGYLRVGCGLSDPGRCVPCSGTSYFASPWCRNCDICLDQAKTRRGCGGLLSGVCTECAPDFWLKSNGVCEACAPCPGSDWVRIGCGASAAGECVRLSAEITVQNASRCPIAMAPDAVCQGATIAMKWTLDGLPSSMLASDFGNCTAAAGLCFAGVWQVSLFHRSPTTVQGEKILDFGELFAEQVGLNVSESSVSSARMMSLVNLPDDLSEASSYFLRVGLTDLGGSCCIHSTMRPFFADAGDFSFPSADEAAEEQFELASDDLFSGRWEDALLRLSSVCSGSSSVSWSACERVKALQLGLPTGQRTLVPSPLLFQAGSASLAAMGALYPVTEAQHSLESWEQLYAVLQRDLPPNESAWALLLLPLATSNSSSANATAQGASPLSALYSHALEASTAAESLASLWQKEVSSSSQQLPQRLADLKELDGLLGHAATAAGFDVVVRMSQAITWQLSDELQAAPAPGAGPEAREAWLSQALQRIGNMAILLMGTWGSTWRHTLEWRLTAEVGNATLWPPAGAASQDFGGAAPPENAVPLADSKRRVWEPFLAVAEAWLKLAEESLGSATATTSEMVTTTVPVATTSMAATTFATTEAVQTTAASGSSGVSATSTPASAGRRLSGNASNSSGLGNNATRASNWTALPAWQSPQVLTPMIRQVISIVIELTESVLEPMTRTDSLLLEGPLPNISLTNVSGVRGFCLSSAIALFSEDLAVTDAWQGFGVRSVRPWLDPRVEDLRLKQAAREVVSLTWGRARLLDELLVEVADVREVRQEPYLATVDATDAHEAAAHMASLSGSGAAAAWHWRDVWRALSGVAKTGRSSAARLGRRRLSRLERLAAWVGGKLDDGYRSGPANWSWRKPWSPWTPRTGDGDGSAAKMAEASLAASSALEAGIQAKQEYSVLRLQAYLRLEISVTTQPLAFAGLVKTGSSLVRLQAPPGVKGLMMHSEAQAFLLSQASETKPLAASAVSSGHLSASYSSTPHMELRLRRLVGAFGSAGSMEPPVPSGVMPFVTRHERKDCAPMAMPFPEEHTELVEGSLEPLEGLWVLSAVDGPTGNLLIVEETTVLRLLFKVDVPDGAPPWKMLTSSPDVLYKLPSSGNCDELSPIFGSAPQTSTFPPTTRTTTLSLDPPTDPPTTKRSSAPSALTTAVPTAANETAQSFLAPKAEPGGLPAANMTEPWQPPVWLYAFFFVGALGCCCGSVGCYTWWRRRKQKMRLKINPEEEPDKEHDKEVEKEQLQEEGKLDIPAGLRLRLPSPKQSKPESSSEGLEGIPKIRALADASKAQDWGTTDTPRQDGPEATGLSDDEEAKDWSEAATPSGSEGSSRSGSDDSSDYSSGSSSDGGEVQSPRAAMAARAEAAARSTAAAATASGIGESSDETQEKQKVLAQGEEQLAKPRAKDVEDTKPAAQEDQKASEQRPASPSSTSASSNVPEVAQSAAATPASPPPPGPRPALPQLSFSPPPPSEEPPSPAAPPEETPSPAVAPAPLPPSLQSSAEDAPLPPQRAPMPLLPMLLMLPPEAPAPLPPTAASPEPSDGERGPDLA</sequence>
<accession>A0A813H3D5</accession>
<feature type="chain" id="PRO_5032769236" description="1,3-beta-glucan synthase component FKS1-like domain-containing protein" evidence="3">
    <location>
        <begin position="31"/>
        <end position="2444"/>
    </location>
</feature>
<proteinExistence type="predicted"/>
<evidence type="ECO:0000256" key="2">
    <source>
        <dbReference type="SAM" id="Phobius"/>
    </source>
</evidence>
<feature type="transmembrane region" description="Helical" evidence="2">
    <location>
        <begin position="165"/>
        <end position="186"/>
    </location>
</feature>
<feature type="transmembrane region" description="Helical" evidence="2">
    <location>
        <begin position="2083"/>
        <end position="2107"/>
    </location>
</feature>
<feature type="transmembrane region" description="Helical" evidence="2">
    <location>
        <begin position="528"/>
        <end position="554"/>
    </location>
</feature>
<keyword evidence="6" id="KW-1185">Reference proteome</keyword>
<feature type="compositionally biased region" description="Polar residues" evidence="1">
    <location>
        <begin position="2037"/>
        <end position="2048"/>
    </location>
</feature>
<keyword evidence="2" id="KW-0812">Transmembrane</keyword>
<evidence type="ECO:0000256" key="1">
    <source>
        <dbReference type="SAM" id="MobiDB-lite"/>
    </source>
</evidence>
<keyword evidence="3" id="KW-0732">Signal</keyword>
<feature type="compositionally biased region" description="Pro residues" evidence="1">
    <location>
        <begin position="2343"/>
        <end position="2353"/>
    </location>
</feature>
<feature type="compositionally biased region" description="Low complexity" evidence="1">
    <location>
        <begin position="2319"/>
        <end position="2342"/>
    </location>
</feature>
<feature type="compositionally biased region" description="Low complexity" evidence="1">
    <location>
        <begin position="2013"/>
        <end position="2029"/>
    </location>
</feature>
<feature type="signal peptide" evidence="3">
    <location>
        <begin position="1"/>
        <end position="30"/>
    </location>
</feature>
<dbReference type="PANTHER" id="PTHR12741:SF48">
    <property type="entry name" value="1,3-BETA-GLUCAN SYNTHASE COMPONENT FKS1-RELATED"/>
    <property type="match status" value="1"/>
</dbReference>
<feature type="domain" description="1,3-beta-glucan synthase component FKS1-like" evidence="4">
    <location>
        <begin position="366"/>
        <end position="490"/>
    </location>
</feature>
<evidence type="ECO:0000256" key="3">
    <source>
        <dbReference type="SAM" id="SignalP"/>
    </source>
</evidence>
<feature type="compositionally biased region" description="Low complexity" evidence="1">
    <location>
        <begin position="2154"/>
        <end position="2166"/>
    </location>
</feature>
<reference evidence="5" key="1">
    <citation type="submission" date="2021-02" db="EMBL/GenBank/DDBJ databases">
        <authorList>
            <person name="Dougan E. K."/>
            <person name="Rhodes N."/>
            <person name="Thang M."/>
            <person name="Chan C."/>
        </authorList>
    </citation>
    <scope>NUCLEOTIDE SEQUENCE</scope>
</reference>
<dbReference type="OrthoDB" id="427433at2759"/>
<dbReference type="InterPro" id="IPR026899">
    <property type="entry name" value="FKS1-like_dom1"/>
</dbReference>
<feature type="compositionally biased region" description="Pro residues" evidence="1">
    <location>
        <begin position="2360"/>
        <end position="2390"/>
    </location>
</feature>
<dbReference type="CDD" id="cd00185">
    <property type="entry name" value="TNFRSF"/>
    <property type="match status" value="1"/>
</dbReference>
<evidence type="ECO:0000313" key="5">
    <source>
        <dbReference type="EMBL" id="CAE8632226.1"/>
    </source>
</evidence>
<feature type="compositionally biased region" description="Low complexity" evidence="1">
    <location>
        <begin position="2233"/>
        <end position="2243"/>
    </location>
</feature>
<keyword evidence="2" id="KW-0472">Membrane</keyword>
<feature type="compositionally biased region" description="Basic and acidic residues" evidence="1">
    <location>
        <begin position="2125"/>
        <end position="2143"/>
    </location>
</feature>
<feature type="compositionally biased region" description="Low complexity" evidence="1">
    <location>
        <begin position="2250"/>
        <end position="2270"/>
    </location>
</feature>
<dbReference type="EMBL" id="CAJNNV010030342">
    <property type="protein sequence ID" value="CAE8632226.1"/>
    <property type="molecule type" value="Genomic_DNA"/>
</dbReference>
<name>A0A813H3D5_POLGL</name>
<gene>
    <name evidence="5" type="ORF">PGLA1383_LOCUS48208</name>
</gene>
<keyword evidence="2" id="KW-1133">Transmembrane helix</keyword>
<feature type="region of interest" description="Disordered" evidence="1">
    <location>
        <begin position="1496"/>
        <end position="1529"/>
    </location>
</feature>
<feature type="compositionally biased region" description="Pro residues" evidence="1">
    <location>
        <begin position="2419"/>
        <end position="2429"/>
    </location>
</feature>
<evidence type="ECO:0000313" key="6">
    <source>
        <dbReference type="Proteomes" id="UP000654075"/>
    </source>
</evidence>
<dbReference type="Proteomes" id="UP000654075">
    <property type="component" value="Unassembled WGS sequence"/>
</dbReference>
<organism evidence="5 6">
    <name type="scientific">Polarella glacialis</name>
    <name type="common">Dinoflagellate</name>
    <dbReference type="NCBI Taxonomy" id="89957"/>
    <lineage>
        <taxon>Eukaryota</taxon>
        <taxon>Sar</taxon>
        <taxon>Alveolata</taxon>
        <taxon>Dinophyceae</taxon>
        <taxon>Suessiales</taxon>
        <taxon>Suessiaceae</taxon>
        <taxon>Polarella</taxon>
    </lineage>
</organism>
<dbReference type="SMART" id="SM01205">
    <property type="entry name" value="FKS1_dom1"/>
    <property type="match status" value="1"/>
</dbReference>
<dbReference type="GO" id="GO:0046527">
    <property type="term" value="F:glucosyltransferase activity"/>
    <property type="evidence" value="ECO:0007669"/>
    <property type="project" value="TreeGrafter"/>
</dbReference>
<evidence type="ECO:0000259" key="4">
    <source>
        <dbReference type="SMART" id="SM01205"/>
    </source>
</evidence>
<feature type="region of interest" description="Disordered" evidence="1">
    <location>
        <begin position="2118"/>
        <end position="2444"/>
    </location>
</feature>
<dbReference type="PANTHER" id="PTHR12741">
    <property type="entry name" value="LYST-INTERACTING PROTEIN LIP5 DOPAMINE RESPONSIVE PROTEIN DRG-1"/>
    <property type="match status" value="1"/>
</dbReference>
<protein>
    <recommendedName>
        <fullName evidence="4">1,3-beta-glucan synthase component FKS1-like domain-containing protein</fullName>
    </recommendedName>
</protein>